<evidence type="ECO:0000259" key="1">
    <source>
        <dbReference type="Pfam" id="PF09820"/>
    </source>
</evidence>
<dbReference type="EMBL" id="CP042434">
    <property type="protein sequence ID" value="QEC73062.1"/>
    <property type="molecule type" value="Genomic_DNA"/>
</dbReference>
<organism evidence="2 3">
    <name type="scientific">Arachidicoccus ginsenosidivorans</name>
    <dbReference type="NCBI Taxonomy" id="496057"/>
    <lineage>
        <taxon>Bacteria</taxon>
        <taxon>Pseudomonadati</taxon>
        <taxon>Bacteroidota</taxon>
        <taxon>Chitinophagia</taxon>
        <taxon>Chitinophagales</taxon>
        <taxon>Chitinophagaceae</taxon>
        <taxon>Arachidicoccus</taxon>
    </lineage>
</organism>
<dbReference type="SUPFAM" id="SSF52540">
    <property type="entry name" value="P-loop containing nucleoside triphosphate hydrolases"/>
    <property type="match status" value="1"/>
</dbReference>
<dbReference type="AlphaFoldDB" id="A0A5B8VQ83"/>
<protein>
    <submittedName>
        <fullName evidence="2">AAA family ATPase</fullName>
    </submittedName>
</protein>
<dbReference type="RefSeq" id="WP_146784708.1">
    <property type="nucleotide sequence ID" value="NZ_CP042434.1"/>
</dbReference>
<reference evidence="2 3" key="1">
    <citation type="journal article" date="2017" name="Int. J. Syst. Evol. Microbiol.">
        <title>Arachidicoccus ginsenosidivorans sp. nov., with ginsenoside-converting activity isolated from ginseng cultivating soil.</title>
        <authorList>
            <person name="Siddiqi M.Z."/>
            <person name="Aslam Z."/>
            <person name="Im W.T."/>
        </authorList>
    </citation>
    <scope>NUCLEOTIDE SEQUENCE [LARGE SCALE GENOMIC DNA]</scope>
    <source>
        <strain evidence="2 3">Gsoil 809</strain>
    </source>
</reference>
<dbReference type="Pfam" id="PF09820">
    <property type="entry name" value="AAA-ATPase_like"/>
    <property type="match status" value="1"/>
</dbReference>
<evidence type="ECO:0000313" key="2">
    <source>
        <dbReference type="EMBL" id="QEC73062.1"/>
    </source>
</evidence>
<dbReference type="OrthoDB" id="9776605at2"/>
<gene>
    <name evidence="2" type="ORF">FSB73_16625</name>
</gene>
<dbReference type="InterPro" id="IPR012547">
    <property type="entry name" value="PDDEXK_9"/>
</dbReference>
<dbReference type="Pfam" id="PF08011">
    <property type="entry name" value="PDDEXK_9"/>
    <property type="match status" value="1"/>
</dbReference>
<dbReference type="InterPro" id="IPR027417">
    <property type="entry name" value="P-loop_NTPase"/>
</dbReference>
<name>A0A5B8VQ83_9BACT</name>
<dbReference type="KEGG" id="agi:FSB73_16625"/>
<dbReference type="PANTHER" id="PTHR34825:SF1">
    <property type="entry name" value="AAA-ATPASE-LIKE DOMAIN-CONTAINING PROTEIN"/>
    <property type="match status" value="1"/>
</dbReference>
<keyword evidence="3" id="KW-1185">Reference proteome</keyword>
<accession>A0A5B8VQ83</accession>
<dbReference type="Gene3D" id="3.40.50.300">
    <property type="entry name" value="P-loop containing nucleotide triphosphate hydrolases"/>
    <property type="match status" value="1"/>
</dbReference>
<sequence>MLQKYPIGIQNFRKIRQGGYVYVDKTKEIHQLVTTGEYYFLSRPRRFGKSLLVDTIEELFGGSQQLFKGLWIHDQWDWTRSNPVIHFSFANLAYEYVGLTEAIDRAIAKNAENLGVEIAGDNIKDCFKELIEKASLKGKVVILIDEYDKPIIDFLDQPEVVESNRSTMQSFYSILKDADRYIRFLLITGVSQFSKVSIFSGLNNLDNITLEEQFGNIVGITQQELEENFSGEIAELQKKEPDILAQIKDWYNGYTWDLQTSVYNPFSLLKYMRYRKFQNYWFETGTPGFLVKILRKHTIYDIEGMVLSDLSLSTFDTEHPNPGSLLFQTGYLTIKGTLDDGDLYKLGYPNREVKESLVDGLLSAYRGAPWKESKGLAANIRAALHTKDTAALVKELNGLIARIPFDYWRADTESIFTIISFLTFTLVGVKVYCEVHNAGGRCDVLIKTEKYIYVLELKLDGTAAEALAQIKEKGYLQPYAADPRKKIAIGISFSSETRGVEEYLVEEL</sequence>
<dbReference type="PANTHER" id="PTHR34825">
    <property type="entry name" value="CONSERVED PROTEIN, WITH A WEAK D-GALACTARATE DEHYDRATASE/ALTRONATE HYDROLASE DOMAIN"/>
    <property type="match status" value="1"/>
</dbReference>
<dbReference type="InterPro" id="IPR018631">
    <property type="entry name" value="AAA-ATPase-like_dom"/>
</dbReference>
<evidence type="ECO:0000313" key="3">
    <source>
        <dbReference type="Proteomes" id="UP000321291"/>
    </source>
</evidence>
<feature type="domain" description="AAA-ATPase-like" evidence="1">
    <location>
        <begin position="6"/>
        <end position="199"/>
    </location>
</feature>
<dbReference type="Proteomes" id="UP000321291">
    <property type="component" value="Chromosome"/>
</dbReference>
<proteinExistence type="predicted"/>